<dbReference type="Pfam" id="PF00076">
    <property type="entry name" value="RRM_1"/>
    <property type="match status" value="5"/>
</dbReference>
<dbReference type="GO" id="GO:0000472">
    <property type="term" value="P:endonucleolytic cleavage to generate mature 5'-end of SSU-rRNA from (SSU-rRNA, 5.8S rRNA, LSU-rRNA)"/>
    <property type="evidence" value="ECO:0007669"/>
    <property type="project" value="EnsemblFungi"/>
</dbReference>
<feature type="domain" description="RRM" evidence="13">
    <location>
        <begin position="480"/>
        <end position="552"/>
    </location>
</feature>
<evidence type="ECO:0000256" key="10">
    <source>
        <dbReference type="PROSITE-ProRule" id="PRU00176"/>
    </source>
</evidence>
<keyword evidence="4" id="KW-0698">rRNA processing</keyword>
<comment type="function">
    <text evidence="9">Involved in pre-rRNA processing.</text>
</comment>
<dbReference type="Gene3D" id="3.30.70.330">
    <property type="match status" value="5"/>
</dbReference>
<dbReference type="PANTHER" id="PTHR48039:SF5">
    <property type="entry name" value="RNA-BINDING PROTEIN 28"/>
    <property type="match status" value="1"/>
</dbReference>
<keyword evidence="7" id="KW-0539">Nucleus</keyword>
<protein>
    <recommendedName>
        <fullName evidence="3">Multiple RNA-binding domain-containing protein 1</fullName>
    </recommendedName>
</protein>
<keyword evidence="6 10" id="KW-0694">RNA-binding</keyword>
<proteinExistence type="inferred from homology"/>
<dbReference type="FunFam" id="3.30.70.330:FF:000452">
    <property type="entry name" value="Multiple RNA-binding domain-containing protein 1"/>
    <property type="match status" value="1"/>
</dbReference>
<feature type="domain" description="RRM" evidence="13">
    <location>
        <begin position="298"/>
        <end position="375"/>
    </location>
</feature>
<keyword evidence="8" id="KW-0687">Ribonucleoprotein</keyword>
<feature type="compositionally biased region" description="Basic and acidic residues" evidence="12">
    <location>
        <begin position="121"/>
        <end position="134"/>
    </location>
</feature>
<dbReference type="GO" id="GO:0003729">
    <property type="term" value="F:mRNA binding"/>
    <property type="evidence" value="ECO:0007669"/>
    <property type="project" value="TreeGrafter"/>
</dbReference>
<dbReference type="InterPro" id="IPR000504">
    <property type="entry name" value="RRM_dom"/>
</dbReference>
<dbReference type="Proteomes" id="UP000070700">
    <property type="component" value="Unassembled WGS sequence"/>
</dbReference>
<evidence type="ECO:0000256" key="7">
    <source>
        <dbReference type="ARBA" id="ARBA00023242"/>
    </source>
</evidence>
<keyword evidence="11" id="KW-0175">Coiled coil</keyword>
<dbReference type="FunFam" id="3.30.70.330:FF:000459">
    <property type="entry name" value="Multiple RNA-binding domain-containing protein 1"/>
    <property type="match status" value="1"/>
</dbReference>
<dbReference type="InterPro" id="IPR035979">
    <property type="entry name" value="RBD_domain_sf"/>
</dbReference>
<reference evidence="14 15" key="1">
    <citation type="submission" date="2015-10" db="EMBL/GenBank/DDBJ databases">
        <title>Full genome of DAOMC 229536 Phialocephala scopiformis, a fungal endophyte of spruce producing the potent anti-insectan compound rugulosin.</title>
        <authorList>
            <consortium name="DOE Joint Genome Institute"/>
            <person name="Walker A.K."/>
            <person name="Frasz S.L."/>
            <person name="Seifert K.A."/>
            <person name="Miller J.D."/>
            <person name="Mondo S.J."/>
            <person name="Labutti K."/>
            <person name="Lipzen A."/>
            <person name="Dockter R."/>
            <person name="Kennedy M."/>
            <person name="Grigoriev I.V."/>
            <person name="Spatafora J.W."/>
        </authorList>
    </citation>
    <scope>NUCLEOTIDE SEQUENCE [LARGE SCALE GENOMIC DNA]</scope>
    <source>
        <strain evidence="14 15">CBS 120377</strain>
    </source>
</reference>
<dbReference type="PROSITE" id="PS50102">
    <property type="entry name" value="RRM"/>
    <property type="match status" value="5"/>
</dbReference>
<evidence type="ECO:0000256" key="8">
    <source>
        <dbReference type="ARBA" id="ARBA00023274"/>
    </source>
</evidence>
<dbReference type="STRING" id="149040.A0A132B8Y6"/>
<evidence type="ECO:0000256" key="6">
    <source>
        <dbReference type="ARBA" id="ARBA00022884"/>
    </source>
</evidence>
<dbReference type="InterPro" id="IPR051945">
    <property type="entry name" value="RRM_MRD1_RNA_proc_ribogen"/>
</dbReference>
<dbReference type="GO" id="GO:0032040">
    <property type="term" value="C:small-subunit processome"/>
    <property type="evidence" value="ECO:0007669"/>
    <property type="project" value="EnsemblFungi"/>
</dbReference>
<evidence type="ECO:0000313" key="15">
    <source>
        <dbReference type="Proteomes" id="UP000070700"/>
    </source>
</evidence>
<dbReference type="GeneID" id="28828662"/>
<dbReference type="InterPro" id="IPR034482">
    <property type="entry name" value="Mrd1_RRM3"/>
</dbReference>
<dbReference type="GO" id="GO:0030686">
    <property type="term" value="C:90S preribosome"/>
    <property type="evidence" value="ECO:0007669"/>
    <property type="project" value="EnsemblFungi"/>
</dbReference>
<evidence type="ECO:0000256" key="4">
    <source>
        <dbReference type="ARBA" id="ARBA00022552"/>
    </source>
</evidence>
<feature type="coiled-coil region" evidence="11">
    <location>
        <begin position="773"/>
        <end position="800"/>
    </location>
</feature>
<sequence>MESSRIFIKGLPPNITEEEFKKHFAKTSALTDAKLIPHRRIGYIGYKTPEDASKAVKYFNRSFIRMSKIGVELARPISDSTLPVSRKAQREHDRENAKTHRKDQAEATPTILTTATKRKRSEADESDSKLKEFLEVMQPASKSKTWKPQEDETSMEPPTKVQAVELPEAESDGEYEAVPKKARKQSPPRPVAQPDIISAPPPAANDQNDFAVIEPTAPDATDDDWLRSRTNRLLDLMDPEEITGPHSAQPGTSSPDVDVEMTVDVPDEPIAEAEMDLEEPEPAEDKPDPTVEAIRATGRLFVRNLSYTATEDDLREHFAAHGTLEEVHLPVDSSGKSKGFVLVQYADPDVAAEAFHNLDGEPFQGRLLHILPATAKRENKLDEFSIAKLPLKKQKQIKKKAEASATTFNWNSLFMNQDAVNEAVAHRLGVSKSEMLDPTSADSGVKQAIAETSAIQETKGYFAKHGIDLDAFKRRERGDTSILVKNFPYGMTLDELRKMFEDFGQVLRVLMPPIGTIAIVEFAQPTHARAAFGSLAYRRFKDSVLFLEKGPKDLFTTESSGAVMISDVKGGDSGDKKLSTSDLLEREHAGEMIDTSTLFVRNLNFTTANDRLTEVFKPLDGFISARVKTKTDPKKPGQILSMGFGFLEFKTKDQAQAALKAMDGYVLDGHKLSIKASHKGLDAAEERRREDNAKKSAGKRTKIIIKNLPFQATKKDVRALFGAYGQLRSVRVPQKFDHTTRGFAFANFITSREAENALEALKDTHLLGRRLVLEFAAEDAVDAEEEIAKMEEKVGSQVNKVAIHKLTGGGRKKFNIGDDGEAGED</sequence>
<dbReference type="FunFam" id="3.30.70.330:FF:000247">
    <property type="entry name" value="Multiple RNA-binding domain-containing protein 1"/>
    <property type="match status" value="1"/>
</dbReference>
<dbReference type="CDD" id="cd12568">
    <property type="entry name" value="RRM3_MRD1"/>
    <property type="match status" value="1"/>
</dbReference>
<dbReference type="GO" id="GO:0034462">
    <property type="term" value="P:small-subunit processome assembly"/>
    <property type="evidence" value="ECO:0007669"/>
    <property type="project" value="EnsemblFungi"/>
</dbReference>
<name>A0A132B8Y6_MOLSC</name>
<dbReference type="EMBL" id="KQ947434">
    <property type="protein sequence ID" value="KUJ08868.1"/>
    <property type="molecule type" value="Genomic_DNA"/>
</dbReference>
<dbReference type="GO" id="GO:0000480">
    <property type="term" value="P:endonucleolytic cleavage in 5'-ETS of tricistronic rRNA transcript (SSU-rRNA, 5.8S rRNA, LSU-rRNA)"/>
    <property type="evidence" value="ECO:0007669"/>
    <property type="project" value="EnsemblFungi"/>
</dbReference>
<dbReference type="FunCoup" id="A0A132B8Y6">
    <property type="interactions" value="1166"/>
</dbReference>
<evidence type="ECO:0000256" key="9">
    <source>
        <dbReference type="ARBA" id="ARBA00057379"/>
    </source>
</evidence>
<evidence type="ECO:0000256" key="5">
    <source>
        <dbReference type="ARBA" id="ARBA00022737"/>
    </source>
</evidence>
<feature type="domain" description="RRM" evidence="13">
    <location>
        <begin position="596"/>
        <end position="679"/>
    </location>
</feature>
<comment type="similarity">
    <text evidence="2">Belongs to the RRM MRD1 family.</text>
</comment>
<feature type="region of interest" description="Disordered" evidence="12">
    <location>
        <begin position="82"/>
        <end position="208"/>
    </location>
</feature>
<evidence type="ECO:0000256" key="3">
    <source>
        <dbReference type="ARBA" id="ARBA00013428"/>
    </source>
</evidence>
<evidence type="ECO:0000259" key="13">
    <source>
        <dbReference type="PROSITE" id="PS50102"/>
    </source>
</evidence>
<dbReference type="InterPro" id="IPR012677">
    <property type="entry name" value="Nucleotide-bd_a/b_plait_sf"/>
</dbReference>
<dbReference type="OrthoDB" id="439639at2759"/>
<dbReference type="GO" id="GO:0042134">
    <property type="term" value="F:rRNA primary transcript binding"/>
    <property type="evidence" value="ECO:0007669"/>
    <property type="project" value="EnsemblFungi"/>
</dbReference>
<comment type="subcellular location">
    <subcellularLocation>
        <location evidence="1">Nucleus</location>
    </subcellularLocation>
</comment>
<evidence type="ECO:0000256" key="11">
    <source>
        <dbReference type="SAM" id="Coils"/>
    </source>
</evidence>
<dbReference type="InParanoid" id="A0A132B8Y6"/>
<feature type="compositionally biased region" description="Basic and acidic residues" evidence="12">
    <location>
        <begin position="88"/>
        <end position="105"/>
    </location>
</feature>
<feature type="domain" description="RRM" evidence="13">
    <location>
        <begin position="701"/>
        <end position="778"/>
    </location>
</feature>
<keyword evidence="15" id="KW-1185">Reference proteome</keyword>
<evidence type="ECO:0000256" key="2">
    <source>
        <dbReference type="ARBA" id="ARBA00008033"/>
    </source>
</evidence>
<dbReference type="SUPFAM" id="SSF54928">
    <property type="entry name" value="RNA-binding domain, RBD"/>
    <property type="match status" value="3"/>
</dbReference>
<dbReference type="SMART" id="SM00360">
    <property type="entry name" value="RRM"/>
    <property type="match status" value="5"/>
</dbReference>
<feature type="region of interest" description="Disordered" evidence="12">
    <location>
        <begin position="237"/>
        <end position="258"/>
    </location>
</feature>
<dbReference type="KEGG" id="psco:LY89DRAFT_724854"/>
<evidence type="ECO:0000313" key="14">
    <source>
        <dbReference type="EMBL" id="KUJ08868.1"/>
    </source>
</evidence>
<dbReference type="RefSeq" id="XP_018063223.1">
    <property type="nucleotide sequence ID" value="XM_018218936.1"/>
</dbReference>
<dbReference type="CDD" id="cd12565">
    <property type="entry name" value="RRM1_MRD1"/>
    <property type="match status" value="1"/>
</dbReference>
<accession>A0A132B8Y6</accession>
<organism evidence="14 15">
    <name type="scientific">Mollisia scopiformis</name>
    <name type="common">Conifer needle endophyte fungus</name>
    <name type="synonym">Phialocephala scopiformis</name>
    <dbReference type="NCBI Taxonomy" id="149040"/>
    <lineage>
        <taxon>Eukaryota</taxon>
        <taxon>Fungi</taxon>
        <taxon>Dikarya</taxon>
        <taxon>Ascomycota</taxon>
        <taxon>Pezizomycotina</taxon>
        <taxon>Leotiomycetes</taxon>
        <taxon>Helotiales</taxon>
        <taxon>Mollisiaceae</taxon>
        <taxon>Mollisia</taxon>
    </lineage>
</organism>
<feature type="domain" description="RRM" evidence="13">
    <location>
        <begin position="4"/>
        <end position="76"/>
    </location>
</feature>
<keyword evidence="5" id="KW-0677">Repeat</keyword>
<evidence type="ECO:0000256" key="1">
    <source>
        <dbReference type="ARBA" id="ARBA00004123"/>
    </source>
</evidence>
<dbReference type="GO" id="GO:0000447">
    <property type="term" value="P:endonucleolytic cleavage in ITS1 to separate SSU-rRNA from 5.8S rRNA and LSU-rRNA from tricistronic rRNA transcript (SSU-rRNA, 5.8S rRNA, LSU-rRNA)"/>
    <property type="evidence" value="ECO:0007669"/>
    <property type="project" value="EnsemblFungi"/>
</dbReference>
<evidence type="ECO:0000256" key="12">
    <source>
        <dbReference type="SAM" id="MobiDB-lite"/>
    </source>
</evidence>
<gene>
    <name evidence="14" type="ORF">LY89DRAFT_724854</name>
</gene>
<dbReference type="PANTHER" id="PTHR48039">
    <property type="entry name" value="RNA-BINDING MOTIF PROTEIN 14B"/>
    <property type="match status" value="1"/>
</dbReference>
<dbReference type="CDD" id="cd12319">
    <property type="entry name" value="RRM4_MRD1"/>
    <property type="match status" value="1"/>
</dbReference>
<dbReference type="AlphaFoldDB" id="A0A132B8Y6"/>